<dbReference type="AlphaFoldDB" id="A0AAV0UP22"/>
<gene>
    <name evidence="1" type="ORF">PDE001_LOCUS6541</name>
</gene>
<evidence type="ECO:0000313" key="1">
    <source>
        <dbReference type="EMBL" id="CAI5737224.1"/>
    </source>
</evidence>
<keyword evidence="2" id="KW-1185">Reference proteome</keyword>
<sequence>MRRHATAILSSSTAHVLHDINEAFISHHLDSAMQLAVALYSKDDAMAERAVESITDTDRQEFLTLAVELRRLMEIAVRNRMTSLVPSLANNKTALSLKTEQMRQQQTLVPSLPDACQLRFQQLLELHWNT</sequence>
<name>A0AAV0UP22_9STRA</name>
<dbReference type="Proteomes" id="UP001162029">
    <property type="component" value="Unassembled WGS sequence"/>
</dbReference>
<organism evidence="1 2">
    <name type="scientific">Peronospora destructor</name>
    <dbReference type="NCBI Taxonomy" id="86335"/>
    <lineage>
        <taxon>Eukaryota</taxon>
        <taxon>Sar</taxon>
        <taxon>Stramenopiles</taxon>
        <taxon>Oomycota</taxon>
        <taxon>Peronosporomycetes</taxon>
        <taxon>Peronosporales</taxon>
        <taxon>Peronosporaceae</taxon>
        <taxon>Peronospora</taxon>
    </lineage>
</organism>
<protein>
    <submittedName>
        <fullName evidence="1">Uncharacterized protein</fullName>
    </submittedName>
</protein>
<accession>A0AAV0UP22</accession>
<proteinExistence type="predicted"/>
<dbReference type="EMBL" id="CANTFM010001227">
    <property type="protein sequence ID" value="CAI5737224.1"/>
    <property type="molecule type" value="Genomic_DNA"/>
</dbReference>
<evidence type="ECO:0000313" key="2">
    <source>
        <dbReference type="Proteomes" id="UP001162029"/>
    </source>
</evidence>
<comment type="caution">
    <text evidence="1">The sequence shown here is derived from an EMBL/GenBank/DDBJ whole genome shotgun (WGS) entry which is preliminary data.</text>
</comment>
<reference evidence="1" key="1">
    <citation type="submission" date="2022-12" db="EMBL/GenBank/DDBJ databases">
        <authorList>
            <person name="Webb A."/>
        </authorList>
    </citation>
    <scope>NUCLEOTIDE SEQUENCE</scope>
    <source>
        <strain evidence="1">Pd1</strain>
    </source>
</reference>